<keyword evidence="4 6" id="KW-1133">Transmembrane helix</keyword>
<name>A0A8T1GY89_9STRA</name>
<feature type="transmembrane region" description="Helical" evidence="6">
    <location>
        <begin position="60"/>
        <end position="79"/>
    </location>
</feature>
<keyword evidence="2" id="KW-0813">Transport</keyword>
<keyword evidence="3 6" id="KW-0812">Transmembrane</keyword>
<dbReference type="InterPro" id="IPR036259">
    <property type="entry name" value="MFS_trans_sf"/>
</dbReference>
<evidence type="ECO:0000313" key="8">
    <source>
        <dbReference type="Proteomes" id="UP000760860"/>
    </source>
</evidence>
<organism evidence="7 8">
    <name type="scientific">Phytophthora cactorum</name>
    <dbReference type="NCBI Taxonomy" id="29920"/>
    <lineage>
        <taxon>Eukaryota</taxon>
        <taxon>Sar</taxon>
        <taxon>Stramenopiles</taxon>
        <taxon>Oomycota</taxon>
        <taxon>Peronosporomycetes</taxon>
        <taxon>Peronosporales</taxon>
        <taxon>Peronosporaceae</taxon>
        <taxon>Phytophthora</taxon>
    </lineage>
</organism>
<reference evidence="7" key="1">
    <citation type="submission" date="2018-05" db="EMBL/GenBank/DDBJ databases">
        <title>Effector identification in a new, highly contiguous assembly of the strawberry crown rot pathogen Phytophthora cactorum.</title>
        <authorList>
            <person name="Armitage A.D."/>
            <person name="Nellist C.F."/>
            <person name="Bates H."/>
            <person name="Vickerstaff R.J."/>
            <person name="Harrison R.J."/>
        </authorList>
    </citation>
    <scope>NUCLEOTIDE SEQUENCE</scope>
    <source>
        <strain evidence="7">P421</strain>
    </source>
</reference>
<dbReference type="EMBL" id="RCMV01004737">
    <property type="protein sequence ID" value="KAG3193401.1"/>
    <property type="molecule type" value="Genomic_DNA"/>
</dbReference>
<evidence type="ECO:0008006" key="9">
    <source>
        <dbReference type="Google" id="ProtNLM"/>
    </source>
</evidence>
<dbReference type="AlphaFoldDB" id="A0A8T1GY89"/>
<dbReference type="GO" id="GO:0022857">
    <property type="term" value="F:transmembrane transporter activity"/>
    <property type="evidence" value="ECO:0007669"/>
    <property type="project" value="TreeGrafter"/>
</dbReference>
<comment type="caution">
    <text evidence="7">The sequence shown here is derived from an EMBL/GenBank/DDBJ whole genome shotgun (WGS) entry which is preliminary data.</text>
</comment>
<sequence>INAGGYIATPICLAWLQNNLSGHWKRAFGSAIQVTLGNVAGIIGANIFLVTESPTYKTGYGTALGMMWMGTLAATILVVSMWRENKKRADGERDGRLNLPDVDRKNMGDWHPSFRFTL</sequence>
<dbReference type="PANTHER" id="PTHR43791:SF52">
    <property type="entry name" value="TRANSPORTER, PUTATIVE (AFU_ORTHOLOGUE AFUA_1G11820)-RELATED"/>
    <property type="match status" value="1"/>
</dbReference>
<comment type="subcellular location">
    <subcellularLocation>
        <location evidence="1">Membrane</location>
        <topology evidence="1">Multi-pass membrane protein</topology>
    </subcellularLocation>
</comment>
<feature type="non-terminal residue" evidence="7">
    <location>
        <position position="1"/>
    </location>
</feature>
<evidence type="ECO:0000256" key="5">
    <source>
        <dbReference type="ARBA" id="ARBA00023136"/>
    </source>
</evidence>
<dbReference type="SUPFAM" id="SSF103473">
    <property type="entry name" value="MFS general substrate transporter"/>
    <property type="match status" value="1"/>
</dbReference>
<dbReference type="Proteomes" id="UP000760860">
    <property type="component" value="Unassembled WGS sequence"/>
</dbReference>
<evidence type="ECO:0000256" key="6">
    <source>
        <dbReference type="SAM" id="Phobius"/>
    </source>
</evidence>
<feature type="transmembrane region" description="Helical" evidence="6">
    <location>
        <begin position="27"/>
        <end position="48"/>
    </location>
</feature>
<evidence type="ECO:0000256" key="4">
    <source>
        <dbReference type="ARBA" id="ARBA00022989"/>
    </source>
</evidence>
<dbReference type="GO" id="GO:0016020">
    <property type="term" value="C:membrane"/>
    <property type="evidence" value="ECO:0007669"/>
    <property type="project" value="UniProtKB-SubCell"/>
</dbReference>
<dbReference type="PANTHER" id="PTHR43791">
    <property type="entry name" value="PERMEASE-RELATED"/>
    <property type="match status" value="1"/>
</dbReference>
<protein>
    <recommendedName>
        <fullName evidence="9">Major facilitator superfamily (MFS) profile domain-containing protein</fullName>
    </recommendedName>
</protein>
<evidence type="ECO:0000256" key="3">
    <source>
        <dbReference type="ARBA" id="ARBA00022692"/>
    </source>
</evidence>
<keyword evidence="5 6" id="KW-0472">Membrane</keyword>
<evidence type="ECO:0000313" key="7">
    <source>
        <dbReference type="EMBL" id="KAG3193401.1"/>
    </source>
</evidence>
<accession>A0A8T1GY89</accession>
<evidence type="ECO:0000256" key="2">
    <source>
        <dbReference type="ARBA" id="ARBA00022448"/>
    </source>
</evidence>
<proteinExistence type="predicted"/>
<evidence type="ECO:0000256" key="1">
    <source>
        <dbReference type="ARBA" id="ARBA00004141"/>
    </source>
</evidence>
<gene>
    <name evidence="7" type="ORF">PC129_g25001</name>
</gene>